<feature type="compositionally biased region" description="Basic residues" evidence="2">
    <location>
        <begin position="2680"/>
        <end position="2711"/>
    </location>
</feature>
<feature type="compositionally biased region" description="Basic and acidic residues" evidence="2">
    <location>
        <begin position="173"/>
        <end position="199"/>
    </location>
</feature>
<feature type="region of interest" description="Disordered" evidence="2">
    <location>
        <begin position="595"/>
        <end position="1016"/>
    </location>
</feature>
<feature type="compositionally biased region" description="Basic residues" evidence="2">
    <location>
        <begin position="2616"/>
        <end position="2632"/>
    </location>
</feature>
<feature type="compositionally biased region" description="Basic and acidic residues" evidence="2">
    <location>
        <begin position="943"/>
        <end position="958"/>
    </location>
</feature>
<dbReference type="EMBL" id="QOIP01000014">
    <property type="protein sequence ID" value="RLU14962.1"/>
    <property type="molecule type" value="Genomic_DNA"/>
</dbReference>
<feature type="compositionally biased region" description="Polar residues" evidence="2">
    <location>
        <begin position="96"/>
        <end position="105"/>
    </location>
</feature>
<feature type="region of interest" description="Disordered" evidence="2">
    <location>
        <begin position="154"/>
        <end position="318"/>
    </location>
</feature>
<feature type="compositionally biased region" description="Basic and acidic residues" evidence="2">
    <location>
        <begin position="2545"/>
        <end position="2554"/>
    </location>
</feature>
<feature type="region of interest" description="Disordered" evidence="2">
    <location>
        <begin position="2759"/>
        <end position="2801"/>
    </location>
</feature>
<dbReference type="Proteomes" id="UP000279307">
    <property type="component" value="Chromosome 14"/>
</dbReference>
<feature type="region of interest" description="Disordered" evidence="2">
    <location>
        <begin position="516"/>
        <end position="574"/>
    </location>
</feature>
<feature type="compositionally biased region" description="Low complexity" evidence="2">
    <location>
        <begin position="605"/>
        <end position="614"/>
    </location>
</feature>
<feature type="compositionally biased region" description="Basic and acidic residues" evidence="2">
    <location>
        <begin position="1200"/>
        <end position="1209"/>
    </location>
</feature>
<feature type="compositionally biased region" description="Pro residues" evidence="2">
    <location>
        <begin position="2731"/>
        <end position="2744"/>
    </location>
</feature>
<feature type="compositionally biased region" description="Basic and acidic residues" evidence="2">
    <location>
        <begin position="244"/>
        <end position="318"/>
    </location>
</feature>
<organism evidence="3 4">
    <name type="scientific">Ooceraea biroi</name>
    <name type="common">Clonal raider ant</name>
    <name type="synonym">Cerapachys biroi</name>
    <dbReference type="NCBI Taxonomy" id="2015173"/>
    <lineage>
        <taxon>Eukaryota</taxon>
        <taxon>Metazoa</taxon>
        <taxon>Ecdysozoa</taxon>
        <taxon>Arthropoda</taxon>
        <taxon>Hexapoda</taxon>
        <taxon>Insecta</taxon>
        <taxon>Pterygota</taxon>
        <taxon>Neoptera</taxon>
        <taxon>Endopterygota</taxon>
        <taxon>Hymenoptera</taxon>
        <taxon>Apocrita</taxon>
        <taxon>Aculeata</taxon>
        <taxon>Formicoidea</taxon>
        <taxon>Formicidae</taxon>
        <taxon>Dorylinae</taxon>
        <taxon>Ooceraea</taxon>
    </lineage>
</organism>
<dbReference type="OrthoDB" id="7694755at2759"/>
<feature type="compositionally biased region" description="Basic and acidic residues" evidence="2">
    <location>
        <begin position="1815"/>
        <end position="1852"/>
    </location>
</feature>
<accession>A0A3L8D387</accession>
<feature type="compositionally biased region" description="Basic and acidic residues" evidence="2">
    <location>
        <begin position="1627"/>
        <end position="1640"/>
    </location>
</feature>
<feature type="compositionally biased region" description="Basic and acidic residues" evidence="2">
    <location>
        <begin position="1931"/>
        <end position="1950"/>
    </location>
</feature>
<feature type="compositionally biased region" description="Low complexity" evidence="2">
    <location>
        <begin position="747"/>
        <end position="770"/>
    </location>
</feature>
<feature type="compositionally biased region" description="Polar residues" evidence="2">
    <location>
        <begin position="1487"/>
        <end position="1497"/>
    </location>
</feature>
<feature type="compositionally biased region" description="Polar residues" evidence="2">
    <location>
        <begin position="1365"/>
        <end position="1387"/>
    </location>
</feature>
<feature type="compositionally biased region" description="Basic and acidic residues" evidence="2">
    <location>
        <begin position="904"/>
        <end position="920"/>
    </location>
</feature>
<feature type="region of interest" description="Disordered" evidence="2">
    <location>
        <begin position="95"/>
        <end position="132"/>
    </location>
</feature>
<feature type="region of interest" description="Disordered" evidence="2">
    <location>
        <begin position="2152"/>
        <end position="2171"/>
    </location>
</feature>
<feature type="coiled-coil region" evidence="1">
    <location>
        <begin position="2352"/>
        <end position="2395"/>
    </location>
</feature>
<feature type="region of interest" description="Disordered" evidence="2">
    <location>
        <begin position="1200"/>
        <end position="1241"/>
    </location>
</feature>
<gene>
    <name evidence="3" type="ORF">DMN91_012849</name>
</gene>
<feature type="compositionally biased region" description="Polar residues" evidence="2">
    <location>
        <begin position="516"/>
        <end position="528"/>
    </location>
</feature>
<feature type="region of interest" description="Disordered" evidence="2">
    <location>
        <begin position="2425"/>
        <end position="2745"/>
    </location>
</feature>
<feature type="compositionally biased region" description="Pro residues" evidence="2">
    <location>
        <begin position="2774"/>
        <end position="2791"/>
    </location>
</feature>
<feature type="compositionally biased region" description="Basic and acidic residues" evidence="2">
    <location>
        <begin position="535"/>
        <end position="553"/>
    </location>
</feature>
<feature type="region of interest" description="Disordered" evidence="2">
    <location>
        <begin position="1"/>
        <end position="68"/>
    </location>
</feature>
<proteinExistence type="predicted"/>
<feature type="compositionally biased region" description="Basic and acidic residues" evidence="2">
    <location>
        <begin position="1255"/>
        <end position="1272"/>
    </location>
</feature>
<feature type="compositionally biased region" description="Basic and acidic residues" evidence="2">
    <location>
        <begin position="692"/>
        <end position="710"/>
    </location>
</feature>
<feature type="region of interest" description="Disordered" evidence="2">
    <location>
        <begin position="1908"/>
        <end position="2066"/>
    </location>
</feature>
<feature type="compositionally biased region" description="Basic and acidic residues" evidence="2">
    <location>
        <begin position="872"/>
        <end position="885"/>
    </location>
</feature>
<feature type="region of interest" description="Disordered" evidence="2">
    <location>
        <begin position="1479"/>
        <end position="1504"/>
    </location>
</feature>
<evidence type="ECO:0000313" key="3">
    <source>
        <dbReference type="EMBL" id="RLU14962.1"/>
    </source>
</evidence>
<feature type="compositionally biased region" description="Low complexity" evidence="2">
    <location>
        <begin position="844"/>
        <end position="858"/>
    </location>
</feature>
<reference evidence="3 4" key="1">
    <citation type="journal article" date="2018" name="Genome Res.">
        <title>The genomic architecture and molecular evolution of ant odorant receptors.</title>
        <authorList>
            <person name="McKenzie S.K."/>
            <person name="Kronauer D.J.C."/>
        </authorList>
    </citation>
    <scope>NUCLEOTIDE SEQUENCE [LARGE SCALE GENOMIC DNA]</scope>
    <source>
        <strain evidence="3">Clonal line C1</strain>
    </source>
</reference>
<evidence type="ECO:0000256" key="2">
    <source>
        <dbReference type="SAM" id="MobiDB-lite"/>
    </source>
</evidence>
<feature type="compositionally biased region" description="Acidic residues" evidence="2">
    <location>
        <begin position="2443"/>
        <end position="2518"/>
    </location>
</feature>
<feature type="compositionally biased region" description="Basic residues" evidence="2">
    <location>
        <begin position="1993"/>
        <end position="2019"/>
    </location>
</feature>
<feature type="compositionally biased region" description="Basic residues" evidence="2">
    <location>
        <begin position="819"/>
        <end position="830"/>
    </location>
</feature>
<feature type="compositionally biased region" description="Basic and acidic residues" evidence="2">
    <location>
        <begin position="2051"/>
        <end position="2066"/>
    </location>
</feature>
<feature type="compositionally biased region" description="Polar residues" evidence="2">
    <location>
        <begin position="555"/>
        <end position="571"/>
    </location>
</feature>
<feature type="compositionally biased region" description="Polar residues" evidence="2">
    <location>
        <begin position="1302"/>
        <end position="1312"/>
    </location>
</feature>
<evidence type="ECO:0000313" key="4">
    <source>
        <dbReference type="Proteomes" id="UP000279307"/>
    </source>
</evidence>
<feature type="compositionally biased region" description="Low complexity" evidence="2">
    <location>
        <begin position="720"/>
        <end position="733"/>
    </location>
</feature>
<protein>
    <submittedName>
        <fullName evidence="3">Uncharacterized protein</fullName>
    </submittedName>
</protein>
<feature type="region of interest" description="Disordered" evidence="2">
    <location>
        <begin position="1255"/>
        <end position="1315"/>
    </location>
</feature>
<feature type="compositionally biased region" description="Basic and acidic residues" evidence="2">
    <location>
        <begin position="968"/>
        <end position="986"/>
    </location>
</feature>
<feature type="compositionally biased region" description="Low complexity" evidence="2">
    <location>
        <begin position="2250"/>
        <end position="2283"/>
    </location>
</feature>
<feature type="compositionally biased region" description="Basic residues" evidence="2">
    <location>
        <begin position="776"/>
        <end position="805"/>
    </location>
</feature>
<feature type="compositionally biased region" description="Polar residues" evidence="2">
    <location>
        <begin position="47"/>
        <end position="57"/>
    </location>
</feature>
<feature type="compositionally biased region" description="Basic and acidic residues" evidence="2">
    <location>
        <begin position="1758"/>
        <end position="1793"/>
    </location>
</feature>
<feature type="compositionally biased region" description="Basic and acidic residues" evidence="2">
    <location>
        <begin position="2028"/>
        <end position="2041"/>
    </location>
</feature>
<keyword evidence="1" id="KW-0175">Coiled coil</keyword>
<feature type="compositionally biased region" description="Basic residues" evidence="2">
    <location>
        <begin position="1951"/>
        <end position="1968"/>
    </location>
</feature>
<feature type="compositionally biased region" description="Basic and acidic residues" evidence="2">
    <location>
        <begin position="207"/>
        <end position="236"/>
    </location>
</feature>
<feature type="region of interest" description="Disordered" evidence="2">
    <location>
        <begin position="2249"/>
        <end position="2283"/>
    </location>
</feature>
<feature type="compositionally biased region" description="Basic and acidic residues" evidence="2">
    <location>
        <begin position="2152"/>
        <end position="2161"/>
    </location>
</feature>
<sequence>MAEEESTPALSDQDGTDTSQSKDAYIPEEPTQDVSISLLDIQMPETPESTKGQVSDGDTSRLESPKMVKPVLGKVQAKKRLMAFANKFKVLLKPQVKSNLSQHSTGALKMKDKGAQDDTSTSKSRKKTEEKILAIEEIRREESKSKLLLAEAMAAASMEEEHHGKNISGLLENPKHMKERSKHEGSDSRKGRSAMERKYSERHRHRDKTDRDSANQEMKDRSGSVERSARKSQEKEKHKKDKKRKDDRDRRDSSRMDSSRDKRDEGKDRKENEKERREETREKRDGAKSKKENTKDKRHDALEGEAESKDKKDKDKDRWREKELMKCNSWAELRKSGLTLDDIVQLKKRDNSERAAKNRTVQDFARHFEQMLMLNNYRLKRQAVIAEGLDGPRKYPPESIRTTKRAKGSQILYCENPNVSLLLRAPQLLEAVTPERRERIRDICEASSSRVDVVEVEDTAQQKRNWYQQINSLKYHKDAKWQVPVQLPKSKWDSEDEEASSTSVIKEEIEKAANKLNQQEGCSTSCSVTDEDKTDNDVEEVKGNRSESSEKAIDNTATSDKVSSASPSLQSAGDEKLASEYEQFMKMVCTDIPTGTDVTKEYSPKKSVVKSASPHTYHEFNIESNSVEDNASIEIFEEPEKLQTKGSTKSPEEESTPSTDIQVQIAESDMHVEHAGNNDQSEDSKSIPSDWENVRIKVERLSDENTESREVKKKKKQKKVTSSSDSSSSSSSSESEREKKKKRKKISSNSSSSDSDSTDSSSSSSSSDSSSSDEKRKRKRKKKKADKKRKKARRAARTKKKRRRKMSTDSSSSDSDERRKKKRKTKKKKEAKQFDIKSINNGDISTVISGSPVISSPSDGTKILHSTTPAKKIKEEAIAEEKTRTDQVTSTRRSVAGINVHGTTECRKQKSGRKEDKSEEGFVEEWEMDSIIPSQQNGGDTSSQDHTELGNIDGLEKDKHRKKRKHSRDNGEQDKDRSSKVNEARIHRGKERSDEEPDTKKKKRKEKDVRSSTEFLADWERESERITQQIMQNEVKFSKKAGKQKKETWGETDFDTLNVPSLTQLENEVCEKQLLADEWEVDSLEALSDLNLNKRRSTSKKIGKEVRYDKKTDTYIAIEKEESRDIKKKQERLCAIRIWEEEQEEGEREEMMLLQQKKKRKKDDWDIEEESFLRKSNEEIGIHMANDIVGVEKDWSKLSENTNVKEDSNKLPMKLEPLASKRVKKSRWDMGSQSEEKPDAKDIWEEEYAEWSKNKCEQKLGKTEKTESHATEYSESSAKPDLIEFHHKKSQNRESLERSWTSEEMTTKSVQAKKTEDVSIKNLISTETDKEQIASTKMKLQSSNQFKDILGLNAKFKEKTIELYSPSSPALSQKSQDAETSNDSNSLPREKRRKETSITTEELSIPTDGIPLQLMKLRDTKHATNEKIEKDKIQLEDESSVHKFDIKHPDNLFDDLPPSELCSEKHNSKSIRMDIFAEYESEESRSKCATSSNTSLETHAKDDEGKTALKFIPKQFLIRRSTNEQVKSKRILEAPLQDPEQHAAALLSIQKKLLESHTLKDDIKQSSSEEPVDQFKSRYSAPSSNETDKLLDTTEFAVASKSSVISEQRSRSPALEKMASVQSEQSESYKKESKNDDAKRNKSGRNLSDTNVSSSARSPTREQRRRSPSRKESEKRYSHDYGKDKKDRRSDDADKSDRRDSRSSKTDFADSRRKSSPSGRGRKKRSGSPYGSWNERQRSGSRSPGHSWSRSRSRSPKRKDEANTRNRDKKRERYGDDERAGRSRTDERRDKYARSPRFSYNEDNFKKHGSVSAKGNRDDWGRRRHDSVDRDREQDVRSYDSIDVSRDRTMDSEAYRDSRFHAEGEAGRAFWEYEGSNILRDGNESIDSYAAGQDLPLEYDDRAYYREGSLERLQSSPQHSSRYKRSQRSSGKRERQWEKDKDTSDLDRHGHLAQRSRNRTPPRSRHSPARQSERFRRKSRSRSWSRSSSRSRSTSRSRLRMRSRSRSNSRSPSNRRSRARSTSLSRLRSPEHGLRLSELRSSRSPSPGRGRLNEIGRERKDEDENRKLNVCGERGRRIETIVQSGASVLDSEMGINSMDAVASFQYSNEIEGGNEYYYTENNLTYPPCIDDSSASSPKRLSLDDRLEIELGIKKQHSKDSSSSEYSSNFNPNVVVYPSPPPQQHQMMYRQQPTVLQVGNVLQVVPADFNGVQSARREAPTAATPPARAGSSQVVRVGNVLQVVPTSLDWSADQSSSTADQSSRVLYSSSAVPPSPASSTSMSVPVPVPVPVPPAVPTATNNLAPVATMSPVAPLPLSLPVPVPVPVPIPATATAFPRSEVQPQKIVQPVYNYEAILETRRKEREERKRLRELRRKEKERKRIERTNRRALRLLEKNSTLARQAGGASLDHRKVSTVDPSVLKALREGEEQGDVESQSTNPVKEEEEAAASMKEDDEDAAPDEDEDEDEDEAEVEAEAEGEIEAEAEAGAEADAEIEAEAEDDDEEEEDEDEDDDDDDEKPPQVINQQTEEITDETIPIDVNKSPAEIETKKEWPKLPPPPLKGILIAPGFRRDAVSNGDLDNLSDADDDKSGSDKDEEADKNNECDRDAELDAKPSKSRLARLMNKTRRSKKSVQFADGIKPGEGTSPSGGEGDMPSPPPPTGISFREGLKDLRRDKIYSSRKSRKQEKRARPPKAKKKVKVKIIKLKKPRVTPLTAMMMDDSDEMDDRSPPPPPPGSPPPPHLWPSYLSAYNTAVRAVEQPPTATSTLASVPQAPPPPTPLPLLVPPPPLNYTIQPCSKA</sequence>
<feature type="compositionally biased region" description="Polar residues" evidence="2">
    <location>
        <begin position="932"/>
        <end position="942"/>
    </location>
</feature>
<comment type="caution">
    <text evidence="3">The sequence shown here is derived from an EMBL/GenBank/DDBJ whole genome shotgun (WGS) entry which is preliminary data.</text>
</comment>
<feature type="compositionally biased region" description="Basic and acidic residues" evidence="2">
    <location>
        <begin position="1281"/>
        <end position="1301"/>
    </location>
</feature>
<feature type="region of interest" description="Disordered" evidence="2">
    <location>
        <begin position="1560"/>
        <end position="1852"/>
    </location>
</feature>
<feature type="compositionally biased region" description="Basic and acidic residues" evidence="2">
    <location>
        <begin position="1669"/>
        <end position="1713"/>
    </location>
</feature>
<feature type="compositionally biased region" description="Basic and acidic residues" evidence="2">
    <location>
        <begin position="2668"/>
        <end position="2679"/>
    </location>
</feature>
<feature type="region of interest" description="Disordered" evidence="2">
    <location>
        <begin position="1365"/>
        <end position="1407"/>
    </location>
</feature>
<feature type="compositionally biased region" description="Basic and acidic residues" evidence="2">
    <location>
        <begin position="2589"/>
        <end position="2615"/>
    </location>
</feature>
<name>A0A3L8D387_OOCBI</name>
<feature type="compositionally biased region" description="Low complexity" evidence="2">
    <location>
        <begin position="2162"/>
        <end position="2171"/>
    </location>
</feature>
<feature type="compositionally biased region" description="Polar residues" evidence="2">
    <location>
        <begin position="1644"/>
        <end position="1654"/>
    </location>
</feature>
<evidence type="ECO:0000256" key="1">
    <source>
        <dbReference type="SAM" id="Coils"/>
    </source>
</evidence>